<accession>A0A6J5DK49</accession>
<gene>
    <name evidence="1" type="ORF">LMG29542_02315</name>
</gene>
<reference evidence="1 2" key="1">
    <citation type="submission" date="2020-04" db="EMBL/GenBank/DDBJ databases">
        <authorList>
            <person name="De Canck E."/>
        </authorList>
    </citation>
    <scope>NUCLEOTIDE SEQUENCE [LARGE SCALE GENOMIC DNA]</scope>
    <source>
        <strain evidence="1 2">LMG 29542</strain>
    </source>
</reference>
<keyword evidence="2" id="KW-1185">Reference proteome</keyword>
<sequence length="132" mass="15115">MNGAHRSKSPLARHVKHFQDLAFTVVAEVYRGYVNFTLYNIQGWAEGDTTGIFDVPKWCPADTGTSCVEPTQLQDAEIYLHGSVKWDGCSNWHFDEQDRVMLTSRHHRMEPLIRSQQFPHGVAYVRGGFFNT</sequence>
<evidence type="ECO:0000313" key="2">
    <source>
        <dbReference type="Proteomes" id="UP000494363"/>
    </source>
</evidence>
<evidence type="ECO:0000313" key="1">
    <source>
        <dbReference type="EMBL" id="CAB3754323.1"/>
    </source>
</evidence>
<protein>
    <submittedName>
        <fullName evidence="1">Uncharacterized protein</fullName>
    </submittedName>
</protein>
<name>A0A6J5DK49_9BURK</name>
<organism evidence="1 2">
    <name type="scientific">Paraburkholderia humisilvae</name>
    <dbReference type="NCBI Taxonomy" id="627669"/>
    <lineage>
        <taxon>Bacteria</taxon>
        <taxon>Pseudomonadati</taxon>
        <taxon>Pseudomonadota</taxon>
        <taxon>Betaproteobacteria</taxon>
        <taxon>Burkholderiales</taxon>
        <taxon>Burkholderiaceae</taxon>
        <taxon>Paraburkholderia</taxon>
    </lineage>
</organism>
<dbReference type="AlphaFoldDB" id="A0A6J5DK49"/>
<dbReference type="Proteomes" id="UP000494363">
    <property type="component" value="Unassembled WGS sequence"/>
</dbReference>
<proteinExistence type="predicted"/>
<dbReference type="EMBL" id="CADIKH010000009">
    <property type="protein sequence ID" value="CAB3754323.1"/>
    <property type="molecule type" value="Genomic_DNA"/>
</dbReference>